<evidence type="ECO:0000256" key="2">
    <source>
        <dbReference type="ARBA" id="ARBA00004739"/>
    </source>
</evidence>
<evidence type="ECO:0000256" key="7">
    <source>
        <dbReference type="ARBA" id="ARBA00023002"/>
    </source>
</evidence>
<dbReference type="Gene3D" id="3.20.20.220">
    <property type="match status" value="1"/>
</dbReference>
<evidence type="ECO:0000256" key="6">
    <source>
        <dbReference type="ARBA" id="ARBA00022827"/>
    </source>
</evidence>
<dbReference type="PANTHER" id="PTHR13914:SF0">
    <property type="entry name" value="PROLINE DEHYDROGENASE 1, MITOCHONDRIAL"/>
    <property type="match status" value="1"/>
</dbReference>
<keyword evidence="8" id="KW-0642">Proline metabolism</keyword>
<evidence type="ECO:0000259" key="10">
    <source>
        <dbReference type="Pfam" id="PF01619"/>
    </source>
</evidence>
<dbReference type="Pfam" id="PF01619">
    <property type="entry name" value="Pro_dh"/>
    <property type="match status" value="1"/>
</dbReference>
<dbReference type="PANTHER" id="PTHR13914">
    <property type="entry name" value="PROLINE OXIDASE"/>
    <property type="match status" value="1"/>
</dbReference>
<comment type="pathway">
    <text evidence="2">Amino-acid degradation; L-proline degradation into L-glutamate; L-glutamate from L-proline: step 1/2.</text>
</comment>
<dbReference type="AlphaFoldDB" id="A0A381VCT9"/>
<keyword evidence="5" id="KW-0547">Nucleotide-binding</keyword>
<dbReference type="PIRSF" id="PIRSF000196">
    <property type="entry name" value="Pro_dehydrog"/>
    <property type="match status" value="1"/>
</dbReference>
<evidence type="ECO:0000256" key="8">
    <source>
        <dbReference type="ARBA" id="ARBA00023062"/>
    </source>
</evidence>
<dbReference type="UniPathway" id="UPA00261">
    <property type="reaction ID" value="UER00373"/>
</dbReference>
<accession>A0A381VCT9</accession>
<comment type="cofactor">
    <cofactor evidence="1">
        <name>FAD</name>
        <dbReference type="ChEBI" id="CHEBI:57692"/>
    </cofactor>
</comment>
<dbReference type="InterPro" id="IPR029041">
    <property type="entry name" value="FAD-linked_oxidoreductase-like"/>
</dbReference>
<feature type="domain" description="Proline dehydrogenase" evidence="10">
    <location>
        <begin position="37"/>
        <end position="289"/>
    </location>
</feature>
<evidence type="ECO:0000256" key="5">
    <source>
        <dbReference type="ARBA" id="ARBA00022741"/>
    </source>
</evidence>
<keyword evidence="7" id="KW-0560">Oxidoreductase</keyword>
<dbReference type="EC" id="1.5.5.2" evidence="3"/>
<dbReference type="InterPro" id="IPR015659">
    <property type="entry name" value="Proline_oxidase"/>
</dbReference>
<reference evidence="11" key="1">
    <citation type="submission" date="2018-05" db="EMBL/GenBank/DDBJ databases">
        <authorList>
            <person name="Lanie J.A."/>
            <person name="Ng W.-L."/>
            <person name="Kazmierczak K.M."/>
            <person name="Andrzejewski T.M."/>
            <person name="Davidsen T.M."/>
            <person name="Wayne K.J."/>
            <person name="Tettelin H."/>
            <person name="Glass J.I."/>
            <person name="Rusch D."/>
            <person name="Podicherti R."/>
            <person name="Tsui H.-C.T."/>
            <person name="Winkler M.E."/>
        </authorList>
    </citation>
    <scope>NUCLEOTIDE SEQUENCE</scope>
</reference>
<dbReference type="EMBL" id="UINC01008348">
    <property type="protein sequence ID" value="SVA37588.1"/>
    <property type="molecule type" value="Genomic_DNA"/>
</dbReference>
<keyword evidence="6" id="KW-0274">FAD</keyword>
<evidence type="ECO:0000256" key="9">
    <source>
        <dbReference type="ARBA" id="ARBA00048779"/>
    </source>
</evidence>
<protein>
    <recommendedName>
        <fullName evidence="3">proline dehydrogenase</fullName>
        <ecNumber evidence="3">1.5.5.2</ecNumber>
    </recommendedName>
</protein>
<evidence type="ECO:0000256" key="4">
    <source>
        <dbReference type="ARBA" id="ARBA00022630"/>
    </source>
</evidence>
<evidence type="ECO:0000256" key="1">
    <source>
        <dbReference type="ARBA" id="ARBA00001974"/>
    </source>
</evidence>
<proteinExistence type="predicted"/>
<evidence type="ECO:0000256" key="3">
    <source>
        <dbReference type="ARBA" id="ARBA00012695"/>
    </source>
</evidence>
<comment type="catalytic activity">
    <reaction evidence="9">
        <text>L-proline + a quinone = (S)-1-pyrroline-5-carboxylate + a quinol + H(+)</text>
        <dbReference type="Rhea" id="RHEA:23784"/>
        <dbReference type="ChEBI" id="CHEBI:15378"/>
        <dbReference type="ChEBI" id="CHEBI:17388"/>
        <dbReference type="ChEBI" id="CHEBI:24646"/>
        <dbReference type="ChEBI" id="CHEBI:60039"/>
        <dbReference type="ChEBI" id="CHEBI:132124"/>
        <dbReference type="EC" id="1.5.5.2"/>
    </reaction>
</comment>
<name>A0A381VCT9_9ZZZZ</name>
<gene>
    <name evidence="11" type="ORF">METZ01_LOCUS90442</name>
</gene>
<dbReference type="InterPro" id="IPR002872">
    <property type="entry name" value="Proline_DH_dom"/>
</dbReference>
<dbReference type="GO" id="GO:0010133">
    <property type="term" value="P:L-proline catabolic process to L-glutamate"/>
    <property type="evidence" value="ECO:0007669"/>
    <property type="project" value="UniProtKB-UniPathway"/>
</dbReference>
<organism evidence="11">
    <name type="scientific">marine metagenome</name>
    <dbReference type="NCBI Taxonomy" id="408172"/>
    <lineage>
        <taxon>unclassified sequences</taxon>
        <taxon>metagenomes</taxon>
        <taxon>ecological metagenomes</taxon>
    </lineage>
</organism>
<dbReference type="GO" id="GO:0000166">
    <property type="term" value="F:nucleotide binding"/>
    <property type="evidence" value="ECO:0007669"/>
    <property type="project" value="UniProtKB-KW"/>
</dbReference>
<evidence type="ECO:0000313" key="11">
    <source>
        <dbReference type="EMBL" id="SVA37588.1"/>
    </source>
</evidence>
<sequence>MSFFNSFITFIISNLPKGFAKPFAKPYVAGITMDDALSHVHRLNNNGFDATVDILGEHVSNVDEARNITAQYCQLYQMIAEESLECTISVKPTHIGLNISLSEAVFNMTAILEKAQEFGNFLRIDMENSAFINQTFEIFEQCKPIYENMGVAIQSYLFRSQEDIERLADSNFNSRICKGIYRESSSVAFQDREDIKNNFLILAKSMAERNAFSGYATHDQDLIDKLLHWIETENISPDLFEFQVLFGVPMEGRLEALLEKGYKVRVYVPYGPDWFDYSVRRLKENPDIAGYVLWNMFKK</sequence>
<dbReference type="InterPro" id="IPR008219">
    <property type="entry name" value="PRODH_bac_arc"/>
</dbReference>
<dbReference type="GO" id="GO:0004657">
    <property type="term" value="F:proline dehydrogenase activity"/>
    <property type="evidence" value="ECO:0007669"/>
    <property type="project" value="UniProtKB-EC"/>
</dbReference>
<keyword evidence="4" id="KW-0285">Flavoprotein</keyword>
<dbReference type="SUPFAM" id="SSF51730">
    <property type="entry name" value="FAD-linked oxidoreductase"/>
    <property type="match status" value="1"/>
</dbReference>